<dbReference type="GO" id="GO:0006529">
    <property type="term" value="P:asparagine biosynthetic process"/>
    <property type="evidence" value="ECO:0007669"/>
    <property type="project" value="UniProtKB-KW"/>
</dbReference>
<dbReference type="InterPro" id="IPR033738">
    <property type="entry name" value="AsnB_N"/>
</dbReference>
<dbReference type="Pfam" id="PF13537">
    <property type="entry name" value="GATase_7"/>
    <property type="match status" value="1"/>
</dbReference>
<proteinExistence type="inferred from homology"/>
<organism evidence="12 14">
    <name type="scientific">Sphingosinicella microcystinivorans</name>
    <dbReference type="NCBI Taxonomy" id="335406"/>
    <lineage>
        <taxon>Bacteria</taxon>
        <taxon>Pseudomonadati</taxon>
        <taxon>Pseudomonadota</taxon>
        <taxon>Alphaproteobacteria</taxon>
        <taxon>Sphingomonadales</taxon>
        <taxon>Sphingosinicellaceae</taxon>
        <taxon>Sphingosinicella</taxon>
    </lineage>
</organism>
<dbReference type="GO" id="GO:0005524">
    <property type="term" value="F:ATP binding"/>
    <property type="evidence" value="ECO:0007669"/>
    <property type="project" value="UniProtKB-KW"/>
</dbReference>
<dbReference type="GO" id="GO:0005829">
    <property type="term" value="C:cytosol"/>
    <property type="evidence" value="ECO:0007669"/>
    <property type="project" value="TreeGrafter"/>
</dbReference>
<keyword evidence="4 9" id="KW-0547">Nucleotide-binding</keyword>
<dbReference type="InterPro" id="IPR017932">
    <property type="entry name" value="GATase_2_dom"/>
</dbReference>
<dbReference type="SUPFAM" id="SSF52402">
    <property type="entry name" value="Adenine nucleotide alpha hydrolases-like"/>
    <property type="match status" value="1"/>
</dbReference>
<evidence type="ECO:0000313" key="14">
    <source>
        <dbReference type="Proteomes" id="UP000275727"/>
    </source>
</evidence>
<dbReference type="KEGG" id="smic:SmB9_14580"/>
<dbReference type="CDD" id="cd00712">
    <property type="entry name" value="AsnB"/>
    <property type="match status" value="1"/>
</dbReference>
<feature type="binding site" evidence="9">
    <location>
        <position position="104"/>
    </location>
    <ligand>
        <name>L-glutamine</name>
        <dbReference type="ChEBI" id="CHEBI:58359"/>
    </ligand>
</feature>
<feature type="site" description="Important for beta-aspartyl-AMP intermediate formation" evidence="10">
    <location>
        <position position="380"/>
    </location>
</feature>
<evidence type="ECO:0000256" key="10">
    <source>
        <dbReference type="PIRSR" id="PIRSR001589-3"/>
    </source>
</evidence>
<evidence type="ECO:0000256" key="3">
    <source>
        <dbReference type="ARBA" id="ARBA00012737"/>
    </source>
</evidence>
<dbReference type="GO" id="GO:0004066">
    <property type="term" value="F:asparagine synthase (glutamine-hydrolyzing) activity"/>
    <property type="evidence" value="ECO:0007669"/>
    <property type="project" value="UniProtKB-EC"/>
</dbReference>
<reference evidence="13 15" key="2">
    <citation type="submission" date="2018-10" db="EMBL/GenBank/DDBJ databases">
        <title>Genomic Encyclopedia of Type Strains, Phase IV (KMG-IV): sequencing the most valuable type-strain genomes for metagenomic binning, comparative biology and taxonomic classification.</title>
        <authorList>
            <person name="Goeker M."/>
        </authorList>
    </citation>
    <scope>NUCLEOTIDE SEQUENCE [LARGE SCALE GENOMIC DNA]</scope>
    <source>
        <strain evidence="13 15">DSM 19791</strain>
    </source>
</reference>
<comment type="pathway">
    <text evidence="1">Amino-acid biosynthesis; L-asparagine biosynthesis; L-asparagine from L-aspartate (L-Gln route): step 1/1.</text>
</comment>
<dbReference type="InterPro" id="IPR001962">
    <property type="entry name" value="Asn_synthase"/>
</dbReference>
<dbReference type="NCBIfam" id="TIGR01536">
    <property type="entry name" value="asn_synth_AEB"/>
    <property type="match status" value="1"/>
</dbReference>
<dbReference type="EMBL" id="AP018711">
    <property type="protein sequence ID" value="BBE33800.1"/>
    <property type="molecule type" value="Genomic_DNA"/>
</dbReference>
<evidence type="ECO:0000313" key="15">
    <source>
        <dbReference type="Proteomes" id="UP000276029"/>
    </source>
</evidence>
<dbReference type="EMBL" id="RBWX01000007">
    <property type="protein sequence ID" value="RKS90884.1"/>
    <property type="molecule type" value="Genomic_DNA"/>
</dbReference>
<keyword evidence="6 8" id="KW-0315">Glutamine amidotransferase</keyword>
<evidence type="ECO:0000256" key="4">
    <source>
        <dbReference type="ARBA" id="ARBA00022741"/>
    </source>
</evidence>
<dbReference type="Gene3D" id="3.60.20.10">
    <property type="entry name" value="Glutamine Phosphoribosylpyrophosphate, subunit 1, domain 1"/>
    <property type="match status" value="1"/>
</dbReference>
<keyword evidence="5 9" id="KW-0067">ATP-binding</keyword>
<dbReference type="PROSITE" id="PS51278">
    <property type="entry name" value="GATASE_TYPE_2"/>
    <property type="match status" value="1"/>
</dbReference>
<dbReference type="PANTHER" id="PTHR43284">
    <property type="entry name" value="ASPARAGINE SYNTHETASE (GLUTAMINE-HYDROLYZING)"/>
    <property type="match status" value="1"/>
</dbReference>
<evidence type="ECO:0000256" key="7">
    <source>
        <dbReference type="ARBA" id="ARBA00048741"/>
    </source>
</evidence>
<sequence length="651" mass="72548">MCGIAGFLSFSASSEQANMTLVRMGEAIAHRGPDDLGLWFDERDGVGFVHRRLSIVDLSAAGHQPMISPSGRFVIIFNGEIYNHLDLRRELQTIESISWRGHSDTETVLAAVDVWGIEEAVKRCVGMFAFALWDIRDKRLALARDRFGEKPLYFGWQGEAFIFGSELKALRRHPAFLGELNPDAIALQFRHNYIPTPFSIYQGISKLTPGTILYFDSAARRARSEGEAVVYWSANSAAEAGLRAPFTGSEAEAADALERHLQNSISGQMVADVPLGAFLSGGIDSSTVVALMQAQSSRPIQTFTIGFDEEGYNEAKHAKIVAKHLGTEHTELYIRPEEAQAVIPLLPTIYDEPFSDSSQIPTFLVSQLASRSVTVALSGDGGDELFCGYSRYALHGDLWRKIRMFPQPLRSFVGTALQELPSSMVNVAGNAISRAFGLGPVRLGDRLFKAGGVLRQPSPEAVYRMLVSHWTEPKNLVAGSSEPLLPFFDPQYAETISDMTHRMMLMDTVSYLPDDILVKVDRAAMANSLETRVPLLDHRIFEFAWTLPLGMKRGGDGGKHVLRQVLYRYVPRALVDRPKMGFGVPIGDWMRGGLRGWVEDLLSDRKLRDGPIDPAPVRRLWSEHLSGRRDHRYLLWDVLMFQSWHQASKAE</sequence>
<dbReference type="Gene3D" id="3.40.50.620">
    <property type="entry name" value="HUPs"/>
    <property type="match status" value="2"/>
</dbReference>
<dbReference type="InterPro" id="IPR014729">
    <property type="entry name" value="Rossmann-like_a/b/a_fold"/>
</dbReference>
<dbReference type="SUPFAM" id="SSF56235">
    <property type="entry name" value="N-terminal nucleophile aminohydrolases (Ntn hydrolases)"/>
    <property type="match status" value="1"/>
</dbReference>
<dbReference type="CDD" id="cd01991">
    <property type="entry name" value="Asn_synthase_B_C"/>
    <property type="match status" value="1"/>
</dbReference>
<evidence type="ECO:0000256" key="6">
    <source>
        <dbReference type="ARBA" id="ARBA00022962"/>
    </source>
</evidence>
<dbReference type="EC" id="6.3.5.4" evidence="3"/>
<dbReference type="InterPro" id="IPR006426">
    <property type="entry name" value="Asn_synth_AEB"/>
</dbReference>
<evidence type="ECO:0000256" key="8">
    <source>
        <dbReference type="PIRSR" id="PIRSR001589-1"/>
    </source>
</evidence>
<gene>
    <name evidence="13" type="ORF">DFR51_0426</name>
    <name evidence="12" type="ORF">SmB9_14580</name>
</gene>
<evidence type="ECO:0000259" key="11">
    <source>
        <dbReference type="PROSITE" id="PS51278"/>
    </source>
</evidence>
<dbReference type="InterPro" id="IPR029055">
    <property type="entry name" value="Ntn_hydrolases_N"/>
</dbReference>
<name>A0AAD1D4W6_SPHMI</name>
<feature type="binding site" evidence="9">
    <location>
        <begin position="378"/>
        <end position="379"/>
    </location>
    <ligand>
        <name>ATP</name>
        <dbReference type="ChEBI" id="CHEBI:30616"/>
    </ligand>
</feature>
<dbReference type="PANTHER" id="PTHR43284:SF1">
    <property type="entry name" value="ASPARAGINE SYNTHETASE"/>
    <property type="match status" value="1"/>
</dbReference>
<evidence type="ECO:0000313" key="13">
    <source>
        <dbReference type="EMBL" id="RKS90884.1"/>
    </source>
</evidence>
<dbReference type="Proteomes" id="UP000276029">
    <property type="component" value="Unassembled WGS sequence"/>
</dbReference>
<evidence type="ECO:0000256" key="5">
    <source>
        <dbReference type="ARBA" id="ARBA00022840"/>
    </source>
</evidence>
<dbReference type="PIRSF" id="PIRSF001589">
    <property type="entry name" value="Asn_synthetase_glu-h"/>
    <property type="match status" value="1"/>
</dbReference>
<feature type="active site" description="For GATase activity" evidence="8">
    <location>
        <position position="2"/>
    </location>
</feature>
<dbReference type="Pfam" id="PF00733">
    <property type="entry name" value="Asn_synthase"/>
    <property type="match status" value="1"/>
</dbReference>
<keyword evidence="15" id="KW-1185">Reference proteome</keyword>
<dbReference type="Proteomes" id="UP000275727">
    <property type="component" value="Chromosome"/>
</dbReference>
<comment type="catalytic activity">
    <reaction evidence="7">
        <text>L-aspartate + L-glutamine + ATP + H2O = L-asparagine + L-glutamate + AMP + diphosphate + H(+)</text>
        <dbReference type="Rhea" id="RHEA:12228"/>
        <dbReference type="ChEBI" id="CHEBI:15377"/>
        <dbReference type="ChEBI" id="CHEBI:15378"/>
        <dbReference type="ChEBI" id="CHEBI:29985"/>
        <dbReference type="ChEBI" id="CHEBI:29991"/>
        <dbReference type="ChEBI" id="CHEBI:30616"/>
        <dbReference type="ChEBI" id="CHEBI:33019"/>
        <dbReference type="ChEBI" id="CHEBI:58048"/>
        <dbReference type="ChEBI" id="CHEBI:58359"/>
        <dbReference type="ChEBI" id="CHEBI:456215"/>
        <dbReference type="EC" id="6.3.5.4"/>
    </reaction>
</comment>
<keyword evidence="8" id="KW-0061">Asparagine biosynthesis</keyword>
<comment type="similarity">
    <text evidence="2">Belongs to the asparagine synthetase family.</text>
</comment>
<dbReference type="AlphaFoldDB" id="A0AAD1D4W6"/>
<keyword evidence="8" id="KW-0028">Amino-acid biosynthesis</keyword>
<feature type="domain" description="Glutamine amidotransferase type-2" evidence="11">
    <location>
        <begin position="2"/>
        <end position="218"/>
    </location>
</feature>
<evidence type="ECO:0000256" key="2">
    <source>
        <dbReference type="ARBA" id="ARBA00005752"/>
    </source>
</evidence>
<dbReference type="RefSeq" id="WP_121047391.1">
    <property type="nucleotide sequence ID" value="NZ_AP018711.1"/>
</dbReference>
<feature type="binding site" evidence="9">
    <location>
        <position position="305"/>
    </location>
    <ligand>
        <name>ATP</name>
        <dbReference type="ChEBI" id="CHEBI:30616"/>
    </ligand>
</feature>
<accession>A0AAD1D4W6</accession>
<evidence type="ECO:0000256" key="9">
    <source>
        <dbReference type="PIRSR" id="PIRSR001589-2"/>
    </source>
</evidence>
<dbReference type="InterPro" id="IPR051786">
    <property type="entry name" value="ASN_synthetase/amidase"/>
</dbReference>
<evidence type="ECO:0000313" key="12">
    <source>
        <dbReference type="EMBL" id="BBE33800.1"/>
    </source>
</evidence>
<evidence type="ECO:0000256" key="1">
    <source>
        <dbReference type="ARBA" id="ARBA00005187"/>
    </source>
</evidence>
<protein>
    <recommendedName>
        <fullName evidence="3">asparagine synthase (glutamine-hydrolyzing)</fullName>
        <ecNumber evidence="3">6.3.5.4</ecNumber>
    </recommendedName>
</protein>
<reference evidence="12 14" key="1">
    <citation type="submission" date="2018-06" db="EMBL/GenBank/DDBJ databases">
        <title>Complete Genome Sequence of the Microcystin-Degrading Bacterium Sphingosinicella microcystinivorans Strain B-9.</title>
        <authorList>
            <person name="Jin H."/>
            <person name="Nishizawa T."/>
            <person name="Guo Y."/>
            <person name="Nishizawa A."/>
            <person name="Park H."/>
            <person name="Kato H."/>
            <person name="Tsuji K."/>
            <person name="Harada K."/>
        </authorList>
    </citation>
    <scope>NUCLEOTIDE SEQUENCE [LARGE SCALE GENOMIC DNA]</scope>
    <source>
        <strain evidence="12 14">B9</strain>
    </source>
</reference>